<gene>
    <name evidence="1" type="ORF">A6D6_00655</name>
</gene>
<dbReference type="Proteomes" id="UP000771797">
    <property type="component" value="Unassembled WGS sequence"/>
</dbReference>
<protein>
    <submittedName>
        <fullName evidence="1">Uncharacterized protein</fullName>
    </submittedName>
</protein>
<reference evidence="1 2" key="1">
    <citation type="submission" date="2012-09" db="EMBL/GenBank/DDBJ databases">
        <title>Genome Sequence of alkane-degrading Bacterium Alcanivorax sp. 6-D-6.</title>
        <authorList>
            <person name="Lai Q."/>
            <person name="Shao Z."/>
        </authorList>
    </citation>
    <scope>NUCLEOTIDE SEQUENCE [LARGE SCALE GENOMIC DNA]</scope>
    <source>
        <strain evidence="1 2">6-D-6</strain>
    </source>
</reference>
<accession>A0ABQ6YCJ6</accession>
<comment type="caution">
    <text evidence="1">The sequence shown here is derived from an EMBL/GenBank/DDBJ whole genome shotgun (WGS) entry which is preliminary data.</text>
</comment>
<keyword evidence="2" id="KW-1185">Reference proteome</keyword>
<name>A0ABQ6YCJ6_9GAMM</name>
<proteinExistence type="predicted"/>
<evidence type="ECO:0000313" key="1">
    <source>
        <dbReference type="EMBL" id="KAF0807658.1"/>
    </source>
</evidence>
<sequence>MLAAMIVEMGPPGTLGANTQKLYIRTVNQTSSMAPADQISIVFFWRTIWRLQGMAIAAYRETLLSEYFPADQIRRIMSSGAPAP</sequence>
<dbReference type="EMBL" id="AQPF01000003">
    <property type="protein sequence ID" value="KAF0807658.1"/>
    <property type="molecule type" value="Genomic_DNA"/>
</dbReference>
<evidence type="ECO:0000313" key="2">
    <source>
        <dbReference type="Proteomes" id="UP000771797"/>
    </source>
</evidence>
<organism evidence="1 2">
    <name type="scientific">Alcanivorax xiamenensis</name>
    <dbReference type="NCBI Taxonomy" id="1177156"/>
    <lineage>
        <taxon>Bacteria</taxon>
        <taxon>Pseudomonadati</taxon>
        <taxon>Pseudomonadota</taxon>
        <taxon>Gammaproteobacteria</taxon>
        <taxon>Oceanospirillales</taxon>
        <taxon>Alcanivoracaceae</taxon>
        <taxon>Alcanivorax</taxon>
    </lineage>
</organism>